<sequence>MNSLQIGSIPSSKVRRSSRRSRSSSIDSCLPHQPLFAARRKQYRRCSGNVFNHSIVTPHSCSSTHSEKDEWKTEVLPLTLKDLLPQGCDSSCTARIITVIVMTLMGFLVIFPIAPRLLAALAV</sequence>
<keyword evidence="2" id="KW-0812">Transmembrane</keyword>
<keyword evidence="4" id="KW-1185">Reference proteome</keyword>
<reference evidence="4" key="1">
    <citation type="journal article" date="2008" name="Nat. Genet.">
        <title>The Pristionchus pacificus genome provides a unique perspective on nematode lifestyle and parasitism.</title>
        <authorList>
            <person name="Dieterich C."/>
            <person name="Clifton S.W."/>
            <person name="Schuster L.N."/>
            <person name="Chinwalla A."/>
            <person name="Delehaunty K."/>
            <person name="Dinkelacker I."/>
            <person name="Fulton L."/>
            <person name="Fulton R."/>
            <person name="Godfrey J."/>
            <person name="Minx P."/>
            <person name="Mitreva M."/>
            <person name="Roeseler W."/>
            <person name="Tian H."/>
            <person name="Witte H."/>
            <person name="Yang S.P."/>
            <person name="Wilson R.K."/>
            <person name="Sommer R.J."/>
        </authorList>
    </citation>
    <scope>NUCLEOTIDE SEQUENCE [LARGE SCALE GENOMIC DNA]</scope>
    <source>
        <strain evidence="4">PS312</strain>
    </source>
</reference>
<dbReference type="EnsemblMetazoa" id="PPA29855.1">
    <property type="protein sequence ID" value="PPA29855.1"/>
    <property type="gene ID" value="WBGene00202724"/>
</dbReference>
<evidence type="ECO:0000313" key="3">
    <source>
        <dbReference type="EnsemblMetazoa" id="PPA29855.1"/>
    </source>
</evidence>
<feature type="transmembrane region" description="Helical" evidence="2">
    <location>
        <begin position="96"/>
        <end position="119"/>
    </location>
</feature>
<reference evidence="3" key="2">
    <citation type="submission" date="2022-06" db="UniProtKB">
        <authorList>
            <consortium name="EnsemblMetazoa"/>
        </authorList>
    </citation>
    <scope>IDENTIFICATION</scope>
    <source>
        <strain evidence="3">PS312</strain>
    </source>
</reference>
<proteinExistence type="predicted"/>
<accession>A0A8R1YNF0</accession>
<dbReference type="Proteomes" id="UP000005239">
    <property type="component" value="Unassembled WGS sequence"/>
</dbReference>
<gene>
    <name evidence="3" type="primary">WBGene00202724</name>
</gene>
<feature type="region of interest" description="Disordered" evidence="1">
    <location>
        <begin position="1"/>
        <end position="27"/>
    </location>
</feature>
<organism evidence="3 4">
    <name type="scientific">Pristionchus pacificus</name>
    <name type="common">Parasitic nematode worm</name>
    <dbReference type="NCBI Taxonomy" id="54126"/>
    <lineage>
        <taxon>Eukaryota</taxon>
        <taxon>Metazoa</taxon>
        <taxon>Ecdysozoa</taxon>
        <taxon>Nematoda</taxon>
        <taxon>Chromadorea</taxon>
        <taxon>Rhabditida</taxon>
        <taxon>Rhabditina</taxon>
        <taxon>Diplogasteromorpha</taxon>
        <taxon>Diplogasteroidea</taxon>
        <taxon>Neodiplogasteridae</taxon>
        <taxon>Pristionchus</taxon>
    </lineage>
</organism>
<evidence type="ECO:0000313" key="4">
    <source>
        <dbReference type="Proteomes" id="UP000005239"/>
    </source>
</evidence>
<keyword evidence="2" id="KW-1133">Transmembrane helix</keyword>
<dbReference type="AlphaFoldDB" id="A0A2A6BHW6"/>
<evidence type="ECO:0000256" key="2">
    <source>
        <dbReference type="SAM" id="Phobius"/>
    </source>
</evidence>
<name>A0A2A6BHW6_PRIPA</name>
<protein>
    <submittedName>
        <fullName evidence="3">Uncharacterized protein</fullName>
    </submittedName>
</protein>
<keyword evidence="2" id="KW-0472">Membrane</keyword>
<feature type="compositionally biased region" description="Basic residues" evidence="1">
    <location>
        <begin position="13"/>
        <end position="22"/>
    </location>
</feature>
<accession>A0A2A6BHW6</accession>
<evidence type="ECO:0000256" key="1">
    <source>
        <dbReference type="SAM" id="MobiDB-lite"/>
    </source>
</evidence>